<sequence>MAVVRARSSSTSGQHSFVYYIHSRLPVSYKGVLITRRLHRVHFLPNEDSQAFGFLDPDDVIRGAHLIPAFAHGLVEDEWKAYYVNFFVDRDMFMRYQGLGVGHSYRATSDTPNERQLDAEGVVSEDSEPAGSFEVPADAEGSDDSESEAGSDQDGVDDLGPEDGEGDVGDVEAEGYDDL</sequence>
<proteinExistence type="predicted"/>
<gene>
    <name evidence="1" type="ORF">FA95DRAFT_1684912</name>
</gene>
<comment type="caution">
    <text evidence="1">The sequence shown here is derived from an EMBL/GenBank/DDBJ whole genome shotgun (WGS) entry which is preliminary data.</text>
</comment>
<protein>
    <submittedName>
        <fullName evidence="1">Uncharacterized protein</fullName>
    </submittedName>
</protein>
<accession>A0ACB8QZT1</accession>
<reference evidence="1" key="1">
    <citation type="submission" date="2021-02" db="EMBL/GenBank/DDBJ databases">
        <authorList>
            <consortium name="DOE Joint Genome Institute"/>
            <person name="Ahrendt S."/>
            <person name="Looney B.P."/>
            <person name="Miyauchi S."/>
            <person name="Morin E."/>
            <person name="Drula E."/>
            <person name="Courty P.E."/>
            <person name="Chicoki N."/>
            <person name="Fauchery L."/>
            <person name="Kohler A."/>
            <person name="Kuo A."/>
            <person name="Labutti K."/>
            <person name="Pangilinan J."/>
            <person name="Lipzen A."/>
            <person name="Riley R."/>
            <person name="Andreopoulos W."/>
            <person name="He G."/>
            <person name="Johnson J."/>
            <person name="Barry K.W."/>
            <person name="Grigoriev I.V."/>
            <person name="Nagy L."/>
            <person name="Hibbett D."/>
            <person name="Henrissat B."/>
            <person name="Matheny P.B."/>
            <person name="Labbe J."/>
            <person name="Martin F."/>
        </authorList>
    </citation>
    <scope>NUCLEOTIDE SEQUENCE</scope>
    <source>
        <strain evidence="1">FP105234-sp</strain>
    </source>
</reference>
<evidence type="ECO:0000313" key="2">
    <source>
        <dbReference type="Proteomes" id="UP000814033"/>
    </source>
</evidence>
<organism evidence="1 2">
    <name type="scientific">Auriscalpium vulgare</name>
    <dbReference type="NCBI Taxonomy" id="40419"/>
    <lineage>
        <taxon>Eukaryota</taxon>
        <taxon>Fungi</taxon>
        <taxon>Dikarya</taxon>
        <taxon>Basidiomycota</taxon>
        <taxon>Agaricomycotina</taxon>
        <taxon>Agaricomycetes</taxon>
        <taxon>Russulales</taxon>
        <taxon>Auriscalpiaceae</taxon>
        <taxon>Auriscalpium</taxon>
    </lineage>
</organism>
<evidence type="ECO:0000313" key="1">
    <source>
        <dbReference type="EMBL" id="KAI0037318.1"/>
    </source>
</evidence>
<reference evidence="1" key="2">
    <citation type="journal article" date="2022" name="New Phytol.">
        <title>Evolutionary transition to the ectomycorrhizal habit in the genomes of a hyperdiverse lineage of mushroom-forming fungi.</title>
        <authorList>
            <person name="Looney B."/>
            <person name="Miyauchi S."/>
            <person name="Morin E."/>
            <person name="Drula E."/>
            <person name="Courty P.E."/>
            <person name="Kohler A."/>
            <person name="Kuo A."/>
            <person name="LaButti K."/>
            <person name="Pangilinan J."/>
            <person name="Lipzen A."/>
            <person name="Riley R."/>
            <person name="Andreopoulos W."/>
            <person name="He G."/>
            <person name="Johnson J."/>
            <person name="Nolan M."/>
            <person name="Tritt A."/>
            <person name="Barry K.W."/>
            <person name="Grigoriev I.V."/>
            <person name="Nagy L.G."/>
            <person name="Hibbett D."/>
            <person name="Henrissat B."/>
            <person name="Matheny P.B."/>
            <person name="Labbe J."/>
            <person name="Martin F.M."/>
        </authorList>
    </citation>
    <scope>NUCLEOTIDE SEQUENCE</scope>
    <source>
        <strain evidence="1">FP105234-sp</strain>
    </source>
</reference>
<keyword evidence="2" id="KW-1185">Reference proteome</keyword>
<dbReference type="EMBL" id="MU277087">
    <property type="protein sequence ID" value="KAI0037318.1"/>
    <property type="molecule type" value="Genomic_DNA"/>
</dbReference>
<name>A0ACB8QZT1_9AGAM</name>
<dbReference type="Proteomes" id="UP000814033">
    <property type="component" value="Unassembled WGS sequence"/>
</dbReference>